<dbReference type="InterPro" id="IPR027417">
    <property type="entry name" value="P-loop_NTPase"/>
</dbReference>
<keyword evidence="1" id="KW-1133">Transmembrane helix</keyword>
<reference evidence="2 3" key="1">
    <citation type="submission" date="2024-02" db="EMBL/GenBank/DDBJ databases">
        <title>Full genome sequence of Nocardioides kribbensis.</title>
        <authorList>
            <person name="Poletto B.L."/>
            <person name="Silva G."/>
            <person name="Galante D."/>
            <person name="Campos K.R."/>
            <person name="Santos M.B.N."/>
            <person name="Sacchi C.T."/>
        </authorList>
    </citation>
    <scope>NUCLEOTIDE SEQUENCE [LARGE SCALE GENOMIC DNA]</scope>
    <source>
        <strain evidence="2 3">O4R</strain>
    </source>
</reference>
<sequence length="423" mass="43697">MELRDMGAALWRQRLLVAVVVVVTAIGVAVGVWSSTKTYTATATVSAAPAPGAPAPAELDDLRATLAETATTPEVLRQAAARAGVDRSVGELLDEVDARWVEGTQLIEITVADPSARDAAGLANAASFTLQQSDPTGAFEFTDVDPAVEPATYSSPDLPLAIGVGVLLSLVLAVVSALARDRRTYTVKDAQGVEAALRAPVLAHVAPPRSPTLQAMFTGTPAADVFRRLRLSLEASQRAHPPRLVVVTGVTTGDVNAWLGANLAISLASAGRRVLLLDGRLATPADEPLPEEPDTPGLHDVLRGTPWERAVSPGPVDGLSVLPPGRAPASDAGAEPGDLLERRFGALAEALTRAFDVVVVIAPSLEERDDALVMSAGGSLLLGVVEGVISPEALAAYADRFVVAGVRLAGTVLVGHRAEAVAL</sequence>
<feature type="transmembrane region" description="Helical" evidence="1">
    <location>
        <begin position="15"/>
        <end position="34"/>
    </location>
</feature>
<comment type="caution">
    <text evidence="2">The sequence shown here is derived from an EMBL/GenBank/DDBJ whole genome shotgun (WGS) entry which is preliminary data.</text>
</comment>
<dbReference type="Proteomes" id="UP001482520">
    <property type="component" value="Unassembled WGS sequence"/>
</dbReference>
<dbReference type="PANTHER" id="PTHR32309">
    <property type="entry name" value="TYROSINE-PROTEIN KINASE"/>
    <property type="match status" value="1"/>
</dbReference>
<evidence type="ECO:0008006" key="4">
    <source>
        <dbReference type="Google" id="ProtNLM"/>
    </source>
</evidence>
<protein>
    <recommendedName>
        <fullName evidence="4">Polysaccharide chain length determinant N-terminal domain-containing protein</fullName>
    </recommendedName>
</protein>
<evidence type="ECO:0000256" key="1">
    <source>
        <dbReference type="SAM" id="Phobius"/>
    </source>
</evidence>
<keyword evidence="3" id="KW-1185">Reference proteome</keyword>
<dbReference type="SUPFAM" id="SSF52540">
    <property type="entry name" value="P-loop containing nucleoside triphosphate hydrolases"/>
    <property type="match status" value="1"/>
</dbReference>
<dbReference type="Gene3D" id="3.40.50.300">
    <property type="entry name" value="P-loop containing nucleotide triphosphate hydrolases"/>
    <property type="match status" value="1"/>
</dbReference>
<keyword evidence="1" id="KW-0812">Transmembrane</keyword>
<feature type="transmembrane region" description="Helical" evidence="1">
    <location>
        <begin position="158"/>
        <end position="179"/>
    </location>
</feature>
<dbReference type="PANTHER" id="PTHR32309:SF31">
    <property type="entry name" value="CAPSULAR EXOPOLYSACCHARIDE FAMILY"/>
    <property type="match status" value="1"/>
</dbReference>
<name>A0ABV1NWB7_9ACTN</name>
<accession>A0ABV1NWB7</accession>
<evidence type="ECO:0000313" key="2">
    <source>
        <dbReference type="EMBL" id="MEQ7846810.1"/>
    </source>
</evidence>
<gene>
    <name evidence="2" type="ORF">V6R90_05925</name>
</gene>
<dbReference type="EMBL" id="JBEGDP010000004">
    <property type="protein sequence ID" value="MEQ7846810.1"/>
    <property type="molecule type" value="Genomic_DNA"/>
</dbReference>
<dbReference type="RefSeq" id="WP_349804096.1">
    <property type="nucleotide sequence ID" value="NZ_JBEGDP010000004.1"/>
</dbReference>
<evidence type="ECO:0000313" key="3">
    <source>
        <dbReference type="Proteomes" id="UP001482520"/>
    </source>
</evidence>
<proteinExistence type="predicted"/>
<organism evidence="2 3">
    <name type="scientific">Nocardioides kribbensis</name>
    <dbReference type="NCBI Taxonomy" id="305517"/>
    <lineage>
        <taxon>Bacteria</taxon>
        <taxon>Bacillati</taxon>
        <taxon>Actinomycetota</taxon>
        <taxon>Actinomycetes</taxon>
        <taxon>Propionibacteriales</taxon>
        <taxon>Nocardioidaceae</taxon>
        <taxon>Nocardioides</taxon>
    </lineage>
</organism>
<keyword evidence="1" id="KW-0472">Membrane</keyword>
<dbReference type="InterPro" id="IPR050445">
    <property type="entry name" value="Bact_polysacc_biosynth/exp"/>
</dbReference>